<name>A0AAV7DLZ2_ENGPU</name>
<dbReference type="EMBL" id="WNYA01000001">
    <property type="protein sequence ID" value="KAG8597959.1"/>
    <property type="molecule type" value="Genomic_DNA"/>
</dbReference>
<sequence length="85" mass="9772">MTSIMSQSGSKRRETRASQEYITCTQENKADELNSCSPLFTFQYSHQVCHFIHNPQSISNQFMYIHPLVILTPSPPSHRVIETSQ</sequence>
<dbReference type="AlphaFoldDB" id="A0AAV7DLZ2"/>
<gene>
    <name evidence="1" type="ORF">GDO81_002446</name>
</gene>
<comment type="caution">
    <text evidence="1">The sequence shown here is derived from an EMBL/GenBank/DDBJ whole genome shotgun (WGS) entry which is preliminary data.</text>
</comment>
<keyword evidence="2" id="KW-1185">Reference proteome</keyword>
<evidence type="ECO:0000313" key="2">
    <source>
        <dbReference type="Proteomes" id="UP000824782"/>
    </source>
</evidence>
<dbReference type="Proteomes" id="UP000824782">
    <property type="component" value="Unassembled WGS sequence"/>
</dbReference>
<organism evidence="1 2">
    <name type="scientific">Engystomops pustulosus</name>
    <name type="common">Tungara frog</name>
    <name type="synonym">Physalaemus pustulosus</name>
    <dbReference type="NCBI Taxonomy" id="76066"/>
    <lineage>
        <taxon>Eukaryota</taxon>
        <taxon>Metazoa</taxon>
        <taxon>Chordata</taxon>
        <taxon>Craniata</taxon>
        <taxon>Vertebrata</taxon>
        <taxon>Euteleostomi</taxon>
        <taxon>Amphibia</taxon>
        <taxon>Batrachia</taxon>
        <taxon>Anura</taxon>
        <taxon>Neobatrachia</taxon>
        <taxon>Hyloidea</taxon>
        <taxon>Leptodactylidae</taxon>
        <taxon>Leiuperinae</taxon>
        <taxon>Engystomops</taxon>
    </lineage>
</organism>
<accession>A0AAV7DLZ2</accession>
<proteinExistence type="predicted"/>
<protein>
    <submittedName>
        <fullName evidence="1">Uncharacterized protein</fullName>
    </submittedName>
</protein>
<evidence type="ECO:0000313" key="1">
    <source>
        <dbReference type="EMBL" id="KAG8597959.1"/>
    </source>
</evidence>
<reference evidence="1" key="1">
    <citation type="thesis" date="2020" institute="ProQuest LLC" country="789 East Eisenhower Parkway, Ann Arbor, MI, USA">
        <title>Comparative Genomics and Chromosome Evolution.</title>
        <authorList>
            <person name="Mudd A.B."/>
        </authorList>
    </citation>
    <scope>NUCLEOTIDE SEQUENCE</scope>
    <source>
        <strain evidence="1">237g6f4</strain>
        <tissue evidence="1">Blood</tissue>
    </source>
</reference>